<dbReference type="PROSITE" id="PS51186">
    <property type="entry name" value="GNAT"/>
    <property type="match status" value="1"/>
</dbReference>
<feature type="domain" description="N-acetyltransferase" evidence="3">
    <location>
        <begin position="1"/>
        <end position="176"/>
    </location>
</feature>
<dbReference type="GO" id="GO:0016747">
    <property type="term" value="F:acyltransferase activity, transferring groups other than amino-acyl groups"/>
    <property type="evidence" value="ECO:0007669"/>
    <property type="project" value="InterPro"/>
</dbReference>
<evidence type="ECO:0000256" key="2">
    <source>
        <dbReference type="ARBA" id="ARBA00023315"/>
    </source>
</evidence>
<dbReference type="CDD" id="cd04301">
    <property type="entry name" value="NAT_SF"/>
    <property type="match status" value="1"/>
</dbReference>
<evidence type="ECO:0000313" key="5">
    <source>
        <dbReference type="Proteomes" id="UP000824231"/>
    </source>
</evidence>
<dbReference type="Gene3D" id="3.40.630.30">
    <property type="match status" value="1"/>
</dbReference>
<sequence length="180" mass="20300">MEYRLAKLSDIPELCSFYQEVCGHQNEDKYSPDWQWGIHPSEAMLTDAINDPQEMLLIAVDGARIAAAGVLYTGDDDIYDQGHWLQTYPQDTVRVLHLFATRPQYRGHGLSKQFLQYILQQAKANGARVVHLDIVASNMPAQRSYERAGFKVSQSLNLNYADIGPTPAKLMEASLDNLEN</sequence>
<dbReference type="PANTHER" id="PTHR43420">
    <property type="entry name" value="ACETYLTRANSFERASE"/>
    <property type="match status" value="1"/>
</dbReference>
<dbReference type="AlphaFoldDB" id="A0A9D1VJ41"/>
<evidence type="ECO:0000313" key="4">
    <source>
        <dbReference type="EMBL" id="HIX36149.1"/>
    </source>
</evidence>
<reference evidence="4" key="2">
    <citation type="submission" date="2021-04" db="EMBL/GenBank/DDBJ databases">
        <authorList>
            <person name="Gilroy R."/>
        </authorList>
    </citation>
    <scope>NUCLEOTIDE SEQUENCE</scope>
    <source>
        <strain evidence="4">ChiSxjej3B15-572</strain>
    </source>
</reference>
<dbReference type="SUPFAM" id="SSF55729">
    <property type="entry name" value="Acyl-CoA N-acyltransferases (Nat)"/>
    <property type="match status" value="1"/>
</dbReference>
<gene>
    <name evidence="4" type="ORF">H9856_07190</name>
</gene>
<dbReference type="InterPro" id="IPR050680">
    <property type="entry name" value="YpeA/RimI_acetyltransf"/>
</dbReference>
<name>A0A9D1VJ41_9LACO</name>
<dbReference type="EMBL" id="DXFH01000028">
    <property type="protein sequence ID" value="HIX36149.1"/>
    <property type="molecule type" value="Genomic_DNA"/>
</dbReference>
<proteinExistence type="predicted"/>
<dbReference type="InterPro" id="IPR000182">
    <property type="entry name" value="GNAT_dom"/>
</dbReference>
<dbReference type="Proteomes" id="UP000824231">
    <property type="component" value="Unassembled WGS sequence"/>
</dbReference>
<evidence type="ECO:0000259" key="3">
    <source>
        <dbReference type="PROSITE" id="PS51186"/>
    </source>
</evidence>
<keyword evidence="2" id="KW-0012">Acyltransferase</keyword>
<evidence type="ECO:0000256" key="1">
    <source>
        <dbReference type="ARBA" id="ARBA00022679"/>
    </source>
</evidence>
<organism evidence="4 5">
    <name type="scientific">Candidatus Limosilactobacillus merdigallinarum</name>
    <dbReference type="NCBI Taxonomy" id="2838652"/>
    <lineage>
        <taxon>Bacteria</taxon>
        <taxon>Bacillati</taxon>
        <taxon>Bacillota</taxon>
        <taxon>Bacilli</taxon>
        <taxon>Lactobacillales</taxon>
        <taxon>Lactobacillaceae</taxon>
        <taxon>Limosilactobacillus</taxon>
    </lineage>
</organism>
<dbReference type="PANTHER" id="PTHR43420:SF47">
    <property type="entry name" value="N-ACETYLTRANSFERASE DOMAIN-CONTAINING PROTEIN"/>
    <property type="match status" value="1"/>
</dbReference>
<protein>
    <submittedName>
        <fullName evidence="4">GNAT family N-acetyltransferase</fullName>
    </submittedName>
</protein>
<dbReference type="InterPro" id="IPR016181">
    <property type="entry name" value="Acyl_CoA_acyltransferase"/>
</dbReference>
<comment type="caution">
    <text evidence="4">The sequence shown here is derived from an EMBL/GenBank/DDBJ whole genome shotgun (WGS) entry which is preliminary data.</text>
</comment>
<dbReference type="Pfam" id="PF00583">
    <property type="entry name" value="Acetyltransf_1"/>
    <property type="match status" value="1"/>
</dbReference>
<reference evidence="4" key="1">
    <citation type="journal article" date="2021" name="PeerJ">
        <title>Extensive microbial diversity within the chicken gut microbiome revealed by metagenomics and culture.</title>
        <authorList>
            <person name="Gilroy R."/>
            <person name="Ravi A."/>
            <person name="Getino M."/>
            <person name="Pursley I."/>
            <person name="Horton D.L."/>
            <person name="Alikhan N.F."/>
            <person name="Baker D."/>
            <person name="Gharbi K."/>
            <person name="Hall N."/>
            <person name="Watson M."/>
            <person name="Adriaenssens E.M."/>
            <person name="Foster-Nyarko E."/>
            <person name="Jarju S."/>
            <person name="Secka A."/>
            <person name="Antonio M."/>
            <person name="Oren A."/>
            <person name="Chaudhuri R.R."/>
            <person name="La Ragione R."/>
            <person name="Hildebrand F."/>
            <person name="Pallen M.J."/>
        </authorList>
    </citation>
    <scope>NUCLEOTIDE SEQUENCE</scope>
    <source>
        <strain evidence="4">ChiSxjej3B15-572</strain>
    </source>
</reference>
<accession>A0A9D1VJ41</accession>
<keyword evidence="1" id="KW-0808">Transferase</keyword>